<feature type="chain" id="PRO_5034783373" description="Immunoglobulin domain-containing protein" evidence="3">
    <location>
        <begin position="22"/>
        <end position="462"/>
    </location>
</feature>
<dbReference type="PANTHER" id="PTHR21063">
    <property type="entry name" value="LFA-3"/>
    <property type="match status" value="1"/>
</dbReference>
<dbReference type="Ensembl" id="ENSCCRT00015002234.1">
    <property type="protein sequence ID" value="ENSCCRP00015002111.1"/>
    <property type="gene ID" value="ENSCCRG00015001360.1"/>
</dbReference>
<dbReference type="SUPFAM" id="SSF48726">
    <property type="entry name" value="Immunoglobulin"/>
    <property type="match status" value="2"/>
</dbReference>
<feature type="transmembrane region" description="Helical" evidence="2">
    <location>
        <begin position="241"/>
        <end position="265"/>
    </location>
</feature>
<dbReference type="Pfam" id="PF07686">
    <property type="entry name" value="V-set"/>
    <property type="match status" value="1"/>
</dbReference>
<dbReference type="Gene3D" id="2.60.40.10">
    <property type="entry name" value="Immunoglobulins"/>
    <property type="match status" value="2"/>
</dbReference>
<proteinExistence type="predicted"/>
<protein>
    <recommendedName>
        <fullName evidence="4">Immunoglobulin domain-containing protein</fullName>
    </recommendedName>
</protein>
<feature type="coiled-coil region" evidence="1">
    <location>
        <begin position="325"/>
        <end position="356"/>
    </location>
</feature>
<name>A0A8C1S5Y0_CYPCA</name>
<evidence type="ECO:0000259" key="4">
    <source>
        <dbReference type="SMART" id="SM00409"/>
    </source>
</evidence>
<organism evidence="5 6">
    <name type="scientific">Cyprinus carpio</name>
    <name type="common">Common carp</name>
    <dbReference type="NCBI Taxonomy" id="7962"/>
    <lineage>
        <taxon>Eukaryota</taxon>
        <taxon>Metazoa</taxon>
        <taxon>Chordata</taxon>
        <taxon>Craniata</taxon>
        <taxon>Vertebrata</taxon>
        <taxon>Euteleostomi</taxon>
        <taxon>Actinopterygii</taxon>
        <taxon>Neopterygii</taxon>
        <taxon>Teleostei</taxon>
        <taxon>Ostariophysi</taxon>
        <taxon>Cypriniformes</taxon>
        <taxon>Cyprinidae</taxon>
        <taxon>Cyprininae</taxon>
        <taxon>Cyprinus</taxon>
    </lineage>
</organism>
<evidence type="ECO:0000313" key="6">
    <source>
        <dbReference type="Proteomes" id="UP000694700"/>
    </source>
</evidence>
<evidence type="ECO:0000256" key="3">
    <source>
        <dbReference type="SAM" id="SignalP"/>
    </source>
</evidence>
<dbReference type="PANTHER" id="PTHR21063:SF4">
    <property type="entry name" value="CD48 ANTIGEN-RELATED"/>
    <property type="match status" value="1"/>
</dbReference>
<feature type="signal peptide" evidence="3">
    <location>
        <begin position="1"/>
        <end position="21"/>
    </location>
</feature>
<reference evidence="5" key="1">
    <citation type="submission" date="2025-08" db="UniProtKB">
        <authorList>
            <consortium name="Ensembl"/>
        </authorList>
    </citation>
    <scope>IDENTIFICATION</scope>
</reference>
<dbReference type="InterPro" id="IPR013106">
    <property type="entry name" value="Ig_V-set"/>
</dbReference>
<keyword evidence="2" id="KW-0812">Transmembrane</keyword>
<sequence length="462" mass="52165">MKSTYKIVLILLMCGVYYIETDEVKSVMEGDSVTLNPDISKIQGMVLLLWRFGEKGSTIAQIDGNDILYEDYEVFRGRLQLDQTGSLTIKNVRTNHSGLYKAEISHNSGTSYIKFRVTVYESPSGIAGAEAEMKSMSVKEGDLVTLHVPQIQGDELIVWRFGDEGKLIAKHDLEAKSSPLYYETDERFRDRLKLNDQTGSLTIPNTRTTDSGHYNVKISSNNQTLYKRFTVTVSEPGLSPAAVAGIVLLLLLMALTTAVGVLFYCRKKSELNNQKSKISERRNETSAISGKLKQMSKISTQLMQMTEDCEKELSEISEHHQTLKISEKLKEMSDISERLKQMSKDCEKELSEISERLKHMSLTKKGKNSEQETPLIDKRELFEQEMGTDVTNEGARSEMEKGERERSIIVEDTTISQVIGGPRDADGRIRDGQGKRLVVRNTGTEHTGVFVLLKFFRFNILM</sequence>
<evidence type="ECO:0000256" key="2">
    <source>
        <dbReference type="SAM" id="Phobius"/>
    </source>
</evidence>
<keyword evidence="2" id="KW-0472">Membrane</keyword>
<dbReference type="Proteomes" id="UP000694700">
    <property type="component" value="Unplaced"/>
</dbReference>
<evidence type="ECO:0000256" key="1">
    <source>
        <dbReference type="SAM" id="Coils"/>
    </source>
</evidence>
<keyword evidence="1" id="KW-0175">Coiled coil</keyword>
<dbReference type="InterPro" id="IPR036179">
    <property type="entry name" value="Ig-like_dom_sf"/>
</dbReference>
<evidence type="ECO:0000313" key="5">
    <source>
        <dbReference type="Ensembl" id="ENSCCRP00015002111.1"/>
    </source>
</evidence>
<keyword evidence="2" id="KW-1133">Transmembrane helix</keyword>
<dbReference type="InterPro" id="IPR003599">
    <property type="entry name" value="Ig_sub"/>
</dbReference>
<dbReference type="SMART" id="SM00409">
    <property type="entry name" value="IG"/>
    <property type="match status" value="2"/>
</dbReference>
<feature type="domain" description="Immunoglobulin" evidence="4">
    <location>
        <begin position="22"/>
        <end position="120"/>
    </location>
</feature>
<dbReference type="AlphaFoldDB" id="A0A8C1S5Y0"/>
<feature type="domain" description="Immunoglobulin" evidence="4">
    <location>
        <begin position="133"/>
        <end position="234"/>
    </location>
</feature>
<dbReference type="InterPro" id="IPR013783">
    <property type="entry name" value="Ig-like_fold"/>
</dbReference>
<keyword evidence="3" id="KW-0732">Signal</keyword>
<accession>A0A8C1S5Y0</accession>